<reference evidence="2 3" key="1">
    <citation type="journal article" date="2018" name="Cell">
        <title>The Chara Genome: Secondary Complexity and Implications for Plant Terrestrialization.</title>
        <authorList>
            <person name="Nishiyama T."/>
            <person name="Sakayama H."/>
            <person name="Vries J.D."/>
            <person name="Buschmann H."/>
            <person name="Saint-Marcoux D."/>
            <person name="Ullrich K.K."/>
            <person name="Haas F.B."/>
            <person name="Vanderstraeten L."/>
            <person name="Becker D."/>
            <person name="Lang D."/>
            <person name="Vosolsobe S."/>
            <person name="Rombauts S."/>
            <person name="Wilhelmsson P.K.I."/>
            <person name="Janitza P."/>
            <person name="Kern R."/>
            <person name="Heyl A."/>
            <person name="Rumpler F."/>
            <person name="Villalobos L.I.A.C."/>
            <person name="Clay J.M."/>
            <person name="Skokan R."/>
            <person name="Toyoda A."/>
            <person name="Suzuki Y."/>
            <person name="Kagoshima H."/>
            <person name="Schijlen E."/>
            <person name="Tajeshwar N."/>
            <person name="Catarino B."/>
            <person name="Hetherington A.J."/>
            <person name="Saltykova A."/>
            <person name="Bonnot C."/>
            <person name="Breuninger H."/>
            <person name="Symeonidi A."/>
            <person name="Radhakrishnan G.V."/>
            <person name="Van Nieuwerburgh F."/>
            <person name="Deforce D."/>
            <person name="Chang C."/>
            <person name="Karol K.G."/>
            <person name="Hedrich R."/>
            <person name="Ulvskov P."/>
            <person name="Glockner G."/>
            <person name="Delwiche C.F."/>
            <person name="Petrasek J."/>
            <person name="Van de Peer Y."/>
            <person name="Friml J."/>
            <person name="Beilby M."/>
            <person name="Dolan L."/>
            <person name="Kohara Y."/>
            <person name="Sugano S."/>
            <person name="Fujiyama A."/>
            <person name="Delaux P.-M."/>
            <person name="Quint M."/>
            <person name="TheiBen G."/>
            <person name="Hagemann M."/>
            <person name="Harholt J."/>
            <person name="Dunand C."/>
            <person name="Zachgo S."/>
            <person name="Langdale J."/>
            <person name="Maumus F."/>
            <person name="Straeten D.V.D."/>
            <person name="Gould S.B."/>
            <person name="Rensing S.A."/>
        </authorList>
    </citation>
    <scope>NUCLEOTIDE SEQUENCE [LARGE SCALE GENOMIC DNA]</scope>
    <source>
        <strain evidence="2 3">S276</strain>
    </source>
</reference>
<proteinExistence type="predicted"/>
<dbReference type="EMBL" id="BFEA01000394">
    <property type="protein sequence ID" value="GBG82011.1"/>
    <property type="molecule type" value="Genomic_DNA"/>
</dbReference>
<feature type="compositionally biased region" description="Low complexity" evidence="1">
    <location>
        <begin position="60"/>
        <end position="70"/>
    </location>
</feature>
<comment type="caution">
    <text evidence="2">The sequence shown here is derived from an EMBL/GenBank/DDBJ whole genome shotgun (WGS) entry which is preliminary data.</text>
</comment>
<dbReference type="GO" id="GO:0005739">
    <property type="term" value="C:mitochondrion"/>
    <property type="evidence" value="ECO:0007669"/>
    <property type="project" value="TreeGrafter"/>
</dbReference>
<dbReference type="CDD" id="cd23700">
    <property type="entry name" value="At3g51010"/>
    <property type="match status" value="1"/>
</dbReference>
<dbReference type="Proteomes" id="UP000265515">
    <property type="component" value="Unassembled WGS sequence"/>
</dbReference>
<dbReference type="PANTHER" id="PTHR36767">
    <property type="entry name" value="OS05G0126200 PROTEIN"/>
    <property type="match status" value="1"/>
</dbReference>
<evidence type="ECO:0000256" key="1">
    <source>
        <dbReference type="SAM" id="MobiDB-lite"/>
    </source>
</evidence>
<feature type="compositionally biased region" description="Polar residues" evidence="1">
    <location>
        <begin position="112"/>
        <end position="133"/>
    </location>
</feature>
<dbReference type="Gramene" id="GBG82011">
    <property type="protein sequence ID" value="GBG82011"/>
    <property type="gene ID" value="CBR_g34191"/>
</dbReference>
<dbReference type="OrthoDB" id="1921449at2759"/>
<dbReference type="AlphaFoldDB" id="A0A388LIC9"/>
<feature type="region of interest" description="Disordered" evidence="1">
    <location>
        <begin position="40"/>
        <end position="70"/>
    </location>
</feature>
<gene>
    <name evidence="2" type="ORF">CBR_g34191</name>
</gene>
<keyword evidence="3" id="KW-1185">Reference proteome</keyword>
<protein>
    <submittedName>
        <fullName evidence="2">Uncharacterized protein</fullName>
    </submittedName>
</protein>
<feature type="region of interest" description="Disordered" evidence="1">
    <location>
        <begin position="178"/>
        <end position="197"/>
    </location>
</feature>
<evidence type="ECO:0000313" key="2">
    <source>
        <dbReference type="EMBL" id="GBG82011.1"/>
    </source>
</evidence>
<evidence type="ECO:0000313" key="3">
    <source>
        <dbReference type="Proteomes" id="UP000265515"/>
    </source>
</evidence>
<dbReference type="PANTHER" id="PTHR36767:SF1">
    <property type="entry name" value="OS05G0126200 PROTEIN"/>
    <property type="match status" value="1"/>
</dbReference>
<sequence length="263" mass="28613">MAFRSFRSLSGQARRLLSIPIRRGPTWLEQSNGGNAHCTQLLSGHQSGHESGRFGDGCASSSSSLSSSSSTRHSLRATWQSQVTGPGNFCPGAFTAERFFSRWSAVRTHVSQSESGFDLSSTDFDPEVGTTSDPRPIDNLSGVGTTIGPSETVPGHIPGMNKRSKKFLGKPEAWIKVAPDQPCPPYQPNKGSVKNRKHKRRMALRALFAKNQAQEQIQGRKDAIVKRDAERKKRWKEGAQRAKAWAELVASRNAAAGGSAVLQ</sequence>
<accession>A0A388LIC9</accession>
<name>A0A388LIC9_CHABU</name>
<feature type="region of interest" description="Disordered" evidence="1">
    <location>
        <begin position="112"/>
        <end position="160"/>
    </location>
</feature>
<organism evidence="2 3">
    <name type="scientific">Chara braunii</name>
    <name type="common">Braun's stonewort</name>
    <dbReference type="NCBI Taxonomy" id="69332"/>
    <lineage>
        <taxon>Eukaryota</taxon>
        <taxon>Viridiplantae</taxon>
        <taxon>Streptophyta</taxon>
        <taxon>Charophyceae</taxon>
        <taxon>Charales</taxon>
        <taxon>Characeae</taxon>
        <taxon>Chara</taxon>
    </lineage>
</organism>